<feature type="region of interest" description="Disordered" evidence="5">
    <location>
        <begin position="203"/>
        <end position="307"/>
    </location>
</feature>
<dbReference type="Pfam" id="PF24456">
    <property type="entry name" value="RHD_RETREG1-3"/>
    <property type="match status" value="1"/>
</dbReference>
<feature type="compositionally biased region" description="Acidic residues" evidence="5">
    <location>
        <begin position="401"/>
        <end position="416"/>
    </location>
</feature>
<evidence type="ECO:0000256" key="6">
    <source>
        <dbReference type="SAM" id="Phobius"/>
    </source>
</evidence>
<feature type="compositionally biased region" description="Polar residues" evidence="5">
    <location>
        <begin position="226"/>
        <end position="235"/>
    </location>
</feature>
<feature type="region of interest" description="Disordered" evidence="5">
    <location>
        <begin position="370"/>
        <end position="416"/>
    </location>
</feature>
<dbReference type="PROSITE" id="PS51257">
    <property type="entry name" value="PROKAR_LIPOPROTEIN"/>
    <property type="match status" value="1"/>
</dbReference>
<feature type="transmembrane region" description="Helical" evidence="6">
    <location>
        <begin position="103"/>
        <end position="120"/>
    </location>
</feature>
<evidence type="ECO:0000256" key="2">
    <source>
        <dbReference type="ARBA" id="ARBA00022692"/>
    </source>
</evidence>
<gene>
    <name evidence="9" type="primary">LOC117568353</name>
</gene>
<evidence type="ECO:0000256" key="5">
    <source>
        <dbReference type="SAM" id="MobiDB-lite"/>
    </source>
</evidence>
<evidence type="ECO:0000256" key="4">
    <source>
        <dbReference type="ARBA" id="ARBA00023136"/>
    </source>
</evidence>
<organism evidence="8 9">
    <name type="scientific">Drosophila albomicans</name>
    <name type="common">Fruit fly</name>
    <dbReference type="NCBI Taxonomy" id="7291"/>
    <lineage>
        <taxon>Eukaryota</taxon>
        <taxon>Metazoa</taxon>
        <taxon>Ecdysozoa</taxon>
        <taxon>Arthropoda</taxon>
        <taxon>Hexapoda</taxon>
        <taxon>Insecta</taxon>
        <taxon>Pterygota</taxon>
        <taxon>Neoptera</taxon>
        <taxon>Endopterygota</taxon>
        <taxon>Diptera</taxon>
        <taxon>Brachycera</taxon>
        <taxon>Muscomorpha</taxon>
        <taxon>Ephydroidea</taxon>
        <taxon>Drosophilidae</taxon>
        <taxon>Drosophila</taxon>
    </lineage>
</organism>
<keyword evidence="3 6" id="KW-1133">Transmembrane helix</keyword>
<feature type="transmembrane region" description="Helical" evidence="6">
    <location>
        <begin position="15"/>
        <end position="44"/>
    </location>
</feature>
<feature type="compositionally biased region" description="Low complexity" evidence="5">
    <location>
        <begin position="236"/>
        <end position="245"/>
    </location>
</feature>
<keyword evidence="2 6" id="KW-0812">Transmembrane</keyword>
<keyword evidence="4 6" id="KW-0472">Membrane</keyword>
<dbReference type="RefSeq" id="XP_034104846.1">
    <property type="nucleotide sequence ID" value="XM_034248955.2"/>
</dbReference>
<protein>
    <submittedName>
        <fullName evidence="9">Uncharacterized protein LOC117568353</fullName>
    </submittedName>
</protein>
<reference evidence="9" key="1">
    <citation type="submission" date="2025-08" db="UniProtKB">
        <authorList>
            <consortium name="RefSeq"/>
        </authorList>
    </citation>
    <scope>IDENTIFICATION</scope>
    <source>
        <strain evidence="9">15112-1751.03</strain>
        <tissue evidence="9">Whole Adult</tissue>
    </source>
</reference>
<feature type="compositionally biased region" description="Basic and acidic residues" evidence="5">
    <location>
        <begin position="274"/>
        <end position="285"/>
    </location>
</feature>
<name>A0A6P8WMC7_DROAB</name>
<feature type="compositionally biased region" description="Low complexity" evidence="5">
    <location>
        <begin position="286"/>
        <end position="296"/>
    </location>
</feature>
<feature type="compositionally biased region" description="Low complexity" evidence="5">
    <location>
        <begin position="255"/>
        <end position="267"/>
    </location>
</feature>
<keyword evidence="8" id="KW-1185">Reference proteome</keyword>
<comment type="subcellular location">
    <subcellularLocation>
        <location evidence="1">Membrane</location>
        <topology evidence="1">Multi-pass membrane protein</topology>
    </subcellularLocation>
</comment>
<dbReference type="AlphaFoldDB" id="A0A6P8WMC7"/>
<evidence type="ECO:0000256" key="1">
    <source>
        <dbReference type="ARBA" id="ARBA00004141"/>
    </source>
</evidence>
<dbReference type="Proteomes" id="UP000515160">
    <property type="component" value="Chromosome X"/>
</dbReference>
<sequence>MFQIPRPSRLTLQGAAIALGMVLLMSCVRPLGVLFLGLFSYWLYWTRCSFRVVLTPELRAKFESWLQRAEDWRRNSPGMFCVVSSGCLATLAILGHLISGSTLVLTLLVLSALISTKYNFKLLQIERKDFQWSEKINYNNVDAELDDEFMPDVNDANLFVLERASDVATISSPIDADGMGDDIDDDERSDDIPSELLLIPDAIPEIDEHSTDEDDELVPLSRTKSKTTTSGVTQSANNAVNAAAAPHEQYEQRSTTTTAAAATITTTEDGESTMDFRRGHFKRDSSLSTTSSSSEESLSKGLQFPDHTSVDAPALRQLTAPPSAASASSSEATATAAGAIIALAVKSQAQSLLPSLMSNLVGQWSNAGQPVSGGEVVSMDQQQQQQQLVKPQRRQVTALDSSDESDFEILETDDFK</sequence>
<dbReference type="GO" id="GO:0005783">
    <property type="term" value="C:endoplasmic reticulum"/>
    <property type="evidence" value="ECO:0007669"/>
    <property type="project" value="UniProtKB-ARBA"/>
</dbReference>
<dbReference type="GeneID" id="117568353"/>
<dbReference type="InterPro" id="IPR057282">
    <property type="entry name" value="RETREG1-3-like_RHD"/>
</dbReference>
<accession>A0A6P8WMC7</accession>
<evidence type="ECO:0000313" key="8">
    <source>
        <dbReference type="Proteomes" id="UP000515160"/>
    </source>
</evidence>
<feature type="domain" description="RETREG1-3/ARL6IP-like N-terminal reticulon-homology" evidence="7">
    <location>
        <begin position="61"/>
        <end position="114"/>
    </location>
</feature>
<evidence type="ECO:0000256" key="3">
    <source>
        <dbReference type="ARBA" id="ARBA00022989"/>
    </source>
</evidence>
<dbReference type="OrthoDB" id="8019597at2759"/>
<dbReference type="GO" id="GO:0016020">
    <property type="term" value="C:membrane"/>
    <property type="evidence" value="ECO:0007669"/>
    <property type="project" value="UniProtKB-SubCell"/>
</dbReference>
<evidence type="ECO:0000259" key="7">
    <source>
        <dbReference type="Pfam" id="PF24456"/>
    </source>
</evidence>
<proteinExistence type="predicted"/>
<evidence type="ECO:0000313" key="9">
    <source>
        <dbReference type="RefSeq" id="XP_034104846.1"/>
    </source>
</evidence>